<proteinExistence type="predicted"/>
<keyword evidence="5" id="KW-1185">Reference proteome</keyword>
<dbReference type="Proteomes" id="UP000201613">
    <property type="component" value="Unassembled WGS sequence"/>
</dbReference>
<organism evidence="4 5">
    <name type="scientific">Flavimaricola marinus</name>
    <dbReference type="NCBI Taxonomy" id="1819565"/>
    <lineage>
        <taxon>Bacteria</taxon>
        <taxon>Pseudomonadati</taxon>
        <taxon>Pseudomonadota</taxon>
        <taxon>Alphaproteobacteria</taxon>
        <taxon>Rhodobacterales</taxon>
        <taxon>Paracoccaceae</taxon>
        <taxon>Flavimaricola</taxon>
    </lineage>
</organism>
<dbReference type="CDD" id="cd05286">
    <property type="entry name" value="QOR2"/>
    <property type="match status" value="1"/>
</dbReference>
<dbReference type="RefSeq" id="WP_093992201.1">
    <property type="nucleotide sequence ID" value="NZ_FXZK01000003.1"/>
</dbReference>
<dbReference type="InterPro" id="IPR036291">
    <property type="entry name" value="NAD(P)-bd_dom_sf"/>
</dbReference>
<name>A0A238LGD6_9RHOB</name>
<dbReference type="OrthoDB" id="9788224at2"/>
<dbReference type="Gene3D" id="3.40.50.720">
    <property type="entry name" value="NAD(P)-binding Rossmann-like Domain"/>
    <property type="match status" value="1"/>
</dbReference>
<dbReference type="SUPFAM" id="SSF51735">
    <property type="entry name" value="NAD(P)-binding Rossmann-fold domains"/>
    <property type="match status" value="1"/>
</dbReference>
<dbReference type="SUPFAM" id="SSF50129">
    <property type="entry name" value="GroES-like"/>
    <property type="match status" value="1"/>
</dbReference>
<dbReference type="PANTHER" id="PTHR48106:SF13">
    <property type="entry name" value="QUINONE OXIDOREDUCTASE-RELATED"/>
    <property type="match status" value="1"/>
</dbReference>
<dbReference type="InterPro" id="IPR013154">
    <property type="entry name" value="ADH-like_N"/>
</dbReference>
<gene>
    <name evidence="4" type="primary">qorA_1</name>
    <name evidence="4" type="ORF">LOM8899_02173</name>
</gene>
<reference evidence="4 5" key="1">
    <citation type="submission" date="2017-05" db="EMBL/GenBank/DDBJ databases">
        <authorList>
            <person name="Song R."/>
            <person name="Chenine A.L."/>
            <person name="Ruprecht R.M."/>
        </authorList>
    </citation>
    <scope>NUCLEOTIDE SEQUENCE [LARGE SCALE GENOMIC DNA]</scope>
    <source>
        <strain evidence="4 5">CECT 8899</strain>
    </source>
</reference>
<dbReference type="PANTHER" id="PTHR48106">
    <property type="entry name" value="QUINONE OXIDOREDUCTASE PIG3-RELATED"/>
    <property type="match status" value="1"/>
</dbReference>
<evidence type="ECO:0000313" key="5">
    <source>
        <dbReference type="Proteomes" id="UP000201613"/>
    </source>
</evidence>
<feature type="domain" description="Enoyl reductase (ER)" evidence="3">
    <location>
        <begin position="12"/>
        <end position="321"/>
    </location>
</feature>
<dbReference type="InterPro" id="IPR013149">
    <property type="entry name" value="ADH-like_C"/>
</dbReference>
<dbReference type="GO" id="GO:0035925">
    <property type="term" value="F:mRNA 3'-UTR AU-rich region binding"/>
    <property type="evidence" value="ECO:0007669"/>
    <property type="project" value="TreeGrafter"/>
</dbReference>
<dbReference type="Gene3D" id="3.90.180.10">
    <property type="entry name" value="Medium-chain alcohol dehydrogenases, catalytic domain"/>
    <property type="match status" value="1"/>
</dbReference>
<evidence type="ECO:0000313" key="4">
    <source>
        <dbReference type="EMBL" id="SMY08026.1"/>
    </source>
</evidence>
<dbReference type="Pfam" id="PF08240">
    <property type="entry name" value="ADH_N"/>
    <property type="match status" value="1"/>
</dbReference>
<evidence type="ECO:0000256" key="1">
    <source>
        <dbReference type="ARBA" id="ARBA00022857"/>
    </source>
</evidence>
<dbReference type="AlphaFoldDB" id="A0A238LGD6"/>
<protein>
    <submittedName>
        <fullName evidence="4">Quinone oxidoreductase 1</fullName>
        <ecNumber evidence="4">1.6.5.5</ecNumber>
    </submittedName>
</protein>
<dbReference type="GO" id="GO:0003960">
    <property type="term" value="F:quinone reductase (NADPH) activity"/>
    <property type="evidence" value="ECO:0007669"/>
    <property type="project" value="UniProtKB-EC"/>
</dbReference>
<evidence type="ECO:0000259" key="3">
    <source>
        <dbReference type="SMART" id="SM00829"/>
    </source>
</evidence>
<dbReference type="SMART" id="SM00829">
    <property type="entry name" value="PKS_ER"/>
    <property type="match status" value="1"/>
</dbReference>
<dbReference type="EC" id="1.6.5.5" evidence="4"/>
<dbReference type="GO" id="GO:0070402">
    <property type="term" value="F:NADPH binding"/>
    <property type="evidence" value="ECO:0007669"/>
    <property type="project" value="TreeGrafter"/>
</dbReference>
<dbReference type="InterPro" id="IPR011032">
    <property type="entry name" value="GroES-like_sf"/>
</dbReference>
<dbReference type="Pfam" id="PF00107">
    <property type="entry name" value="ADH_zinc_N"/>
    <property type="match status" value="1"/>
</dbReference>
<sequence length="323" mass="33569">METTRVVIRVPGGPDALEFETIDLPPPGPGEVQLEQTAIGLNYLDTYQRSGAIPLPLPAPMGTEAAGRVVAVGDGVDLQVGDRVAYAMLPGSYATHRNVPAARMVKLPDGISDEVAAATLLKGLTVSYLMGRTYKVQKGDPVLFWAASGGVGQLAGQWGADLGAEMIGVTGGAANCALIKELGYAHALDRNTDDIAARVREITGGKGVPVVYDSVGAASFDASLASLAPMGMFVNFGATTGQPPPVAALTLQNNGSLFFTRPTLLHYMAARADLEHAATELFDRLLAGTPHVNINARRPLSEIAEAHTALESGTTTGSTVLIP</sequence>
<dbReference type="InterPro" id="IPR047618">
    <property type="entry name" value="QOR-like"/>
</dbReference>
<dbReference type="GO" id="GO:0005829">
    <property type="term" value="C:cytosol"/>
    <property type="evidence" value="ECO:0007669"/>
    <property type="project" value="TreeGrafter"/>
</dbReference>
<dbReference type="InterPro" id="IPR020843">
    <property type="entry name" value="ER"/>
</dbReference>
<keyword evidence="2 4" id="KW-0560">Oxidoreductase</keyword>
<keyword evidence="1" id="KW-0521">NADP</keyword>
<dbReference type="EMBL" id="FXZK01000003">
    <property type="protein sequence ID" value="SMY08026.1"/>
    <property type="molecule type" value="Genomic_DNA"/>
</dbReference>
<accession>A0A238LGD6</accession>
<evidence type="ECO:0000256" key="2">
    <source>
        <dbReference type="ARBA" id="ARBA00023002"/>
    </source>
</evidence>